<dbReference type="InterPro" id="IPR051070">
    <property type="entry name" value="NF-kappa-B_inhibitor"/>
</dbReference>
<reference evidence="7 8" key="1">
    <citation type="journal article" date="2007" name="Virology">
        <title>Shared and species-specific features among ichnovirus genomes.</title>
        <authorList>
            <person name="Tanaka K."/>
            <person name="Lapointe R."/>
            <person name="Barney W.E."/>
            <person name="Makkay A.M."/>
            <person name="Stoltz D."/>
            <person name="Cusson M."/>
            <person name="Webb B.A."/>
        </authorList>
    </citation>
    <scope>NUCLEOTIDE SEQUENCE [LARGE SCALE GENOMIC DNA]</scope>
</reference>
<dbReference type="GO" id="GO:0051059">
    <property type="term" value="F:NF-kappaB binding"/>
    <property type="evidence" value="ECO:0007669"/>
    <property type="project" value="TreeGrafter"/>
</dbReference>
<evidence type="ECO:0000256" key="4">
    <source>
        <dbReference type="ARBA" id="ARBA00023043"/>
    </source>
</evidence>
<keyword evidence="2" id="KW-0677">Repeat</keyword>
<feature type="compositionally biased region" description="Acidic residues" evidence="6">
    <location>
        <begin position="192"/>
        <end position="207"/>
    </location>
</feature>
<dbReference type="PANTHER" id="PTHR46680">
    <property type="entry name" value="NF-KAPPA-B INHIBITOR ALPHA"/>
    <property type="match status" value="1"/>
</dbReference>
<keyword evidence="1" id="KW-0945">Host-virus interaction</keyword>
<dbReference type="PANTHER" id="PTHR46680:SF3">
    <property type="entry name" value="NF-KAPPA-B INHIBITOR CACTUS"/>
    <property type="match status" value="1"/>
</dbReference>
<dbReference type="OrthoDB" id="38465at10239"/>
<dbReference type="RefSeq" id="YP_001031248.1">
    <property type="nucleotide sequence ID" value="NC_008959.1"/>
</dbReference>
<accession>A2Q0D4</accession>
<dbReference type="Pfam" id="PF13857">
    <property type="entry name" value="Ank_5"/>
    <property type="match status" value="1"/>
</dbReference>
<proteinExistence type="predicted"/>
<dbReference type="KEGG" id="vg:5076296"/>
<feature type="region of interest" description="Disordered" evidence="6">
    <location>
        <begin position="178"/>
        <end position="207"/>
    </location>
</feature>
<dbReference type="InterPro" id="IPR036770">
    <property type="entry name" value="Ankyrin_rpt-contain_sf"/>
</dbReference>
<dbReference type="SUPFAM" id="SSF48403">
    <property type="entry name" value="Ankyrin repeat"/>
    <property type="match status" value="1"/>
</dbReference>
<dbReference type="InterPro" id="IPR002110">
    <property type="entry name" value="Ankyrin_rpt"/>
</dbReference>
<evidence type="ECO:0000256" key="5">
    <source>
        <dbReference type="ARBA" id="ARBA00037244"/>
    </source>
</evidence>
<dbReference type="GO" id="GO:0085034">
    <property type="term" value="P:symbiont-mediated suppression of host NF-kappaB cascade"/>
    <property type="evidence" value="ECO:0007669"/>
    <property type="project" value="UniProtKB-KW"/>
</dbReference>
<evidence type="ECO:0000256" key="2">
    <source>
        <dbReference type="ARBA" id="ARBA00022737"/>
    </source>
</evidence>
<dbReference type="Gene3D" id="1.25.40.20">
    <property type="entry name" value="Ankyrin repeat-containing domain"/>
    <property type="match status" value="1"/>
</dbReference>
<name>A2Q0D4_9VIRU</name>
<keyword evidence="4" id="KW-0040">ANK repeat</keyword>
<keyword evidence="3" id="KW-1100">Inhibition of host NF-kappa-B by virus</keyword>
<evidence type="ECO:0000313" key="7">
    <source>
        <dbReference type="EMBL" id="BAF45649.1"/>
    </source>
</evidence>
<protein>
    <submittedName>
        <fullName evidence="7">Vankyrin-b2.1</fullName>
    </submittedName>
</protein>
<organism evidence="7 8">
    <name type="scientific">Ichnoviriform fugitivi</name>
    <dbReference type="NCBI Taxonomy" id="265522"/>
    <lineage>
        <taxon>Viruses</taxon>
        <taxon>Viruses incertae sedis</taxon>
        <taxon>Polydnaviriformidae</taxon>
        <taxon>Ichnoviriform</taxon>
    </lineage>
</organism>
<dbReference type="EMBL" id="AB291167">
    <property type="protein sequence ID" value="BAF45649.1"/>
    <property type="molecule type" value="Genomic_DNA"/>
</dbReference>
<evidence type="ECO:0000313" key="8">
    <source>
        <dbReference type="Proteomes" id="UP000204242"/>
    </source>
</evidence>
<evidence type="ECO:0000256" key="3">
    <source>
        <dbReference type="ARBA" id="ARBA00022863"/>
    </source>
</evidence>
<comment type="function">
    <text evidence="5">Suppresses the host immune response through NF-kappa-B inactivation. Possesses ankyrin repeat domains required for NF-kappa-B binding but lacks the regulatory regions required for dissociation from NF-kappa-B and degradation. Therefore, prevents host NF-kappa-B release and subsequent activation.</text>
</comment>
<sequence>MYKLVRTGEYETLRSRIPSWLFDSFNYFRKMGNSACKDLFDRDDRTGDTIFHELAKIGGLIVLNRIQERTPGPFVDLLRIKNHEGELCTHVVANYHNGLRAILLIDVLVLLGADLNGRNFCAGETVLHRSVHNGDAPLAKWLCEQPQINLNARNNNGLTAYQIANERNDGDLKEILRKAEENCEEPQGTSSDESDESDGSDESNEEW</sequence>
<evidence type="ECO:0000256" key="6">
    <source>
        <dbReference type="SAM" id="MobiDB-lite"/>
    </source>
</evidence>
<dbReference type="Proteomes" id="UP000204242">
    <property type="component" value="Genome"/>
</dbReference>
<dbReference type="GO" id="GO:0071356">
    <property type="term" value="P:cellular response to tumor necrosis factor"/>
    <property type="evidence" value="ECO:0007669"/>
    <property type="project" value="TreeGrafter"/>
</dbReference>
<evidence type="ECO:0000256" key="1">
    <source>
        <dbReference type="ARBA" id="ARBA00022581"/>
    </source>
</evidence>
<dbReference type="GeneID" id="5076296"/>